<feature type="compositionally biased region" description="Basic and acidic residues" evidence="1">
    <location>
        <begin position="97"/>
        <end position="141"/>
    </location>
</feature>
<feature type="compositionally biased region" description="Basic and acidic residues" evidence="1">
    <location>
        <begin position="50"/>
        <end position="63"/>
    </location>
</feature>
<reference evidence="3" key="1">
    <citation type="submission" date="2023-06" db="EMBL/GenBank/DDBJ databases">
        <authorList>
            <person name="Delattre M."/>
        </authorList>
    </citation>
    <scope>NUCLEOTIDE SEQUENCE</scope>
    <source>
        <strain evidence="3">AF72</strain>
    </source>
</reference>
<name>A0AA36D3J0_9BILA</name>
<keyword evidence="2" id="KW-0732">Signal</keyword>
<feature type="compositionally biased region" description="Basic and acidic residues" evidence="1">
    <location>
        <begin position="154"/>
        <end position="165"/>
    </location>
</feature>
<organism evidence="3 4">
    <name type="scientific">Mesorhabditis spiculigera</name>
    <dbReference type="NCBI Taxonomy" id="96644"/>
    <lineage>
        <taxon>Eukaryota</taxon>
        <taxon>Metazoa</taxon>
        <taxon>Ecdysozoa</taxon>
        <taxon>Nematoda</taxon>
        <taxon>Chromadorea</taxon>
        <taxon>Rhabditida</taxon>
        <taxon>Rhabditina</taxon>
        <taxon>Rhabditomorpha</taxon>
        <taxon>Rhabditoidea</taxon>
        <taxon>Rhabditidae</taxon>
        <taxon>Mesorhabditinae</taxon>
        <taxon>Mesorhabditis</taxon>
    </lineage>
</organism>
<sequence>MKILLFSLLLIAFVFSAPVDEHSKEKDVIHLRERRRISSSDEVTETPDTDVDRRKREAEHGCDENQVPGGEVAAHIDVRDKRRIKQPTGPATTTTEAPHHEEIEHHEALEHNEEKRSVEEPVADDHTSADSEDSGKSHSNGDSEDEEPLSEGHNIGDHLGEHTEPEDGFTGEVVVRAKKATHGSKHPARLMQKNKSNSNVGETSGMPGDQAFVA</sequence>
<comment type="caution">
    <text evidence="3">The sequence shown here is derived from an EMBL/GenBank/DDBJ whole genome shotgun (WGS) entry which is preliminary data.</text>
</comment>
<feature type="non-terminal residue" evidence="3">
    <location>
        <position position="214"/>
    </location>
</feature>
<evidence type="ECO:0000256" key="2">
    <source>
        <dbReference type="SAM" id="SignalP"/>
    </source>
</evidence>
<protein>
    <submittedName>
        <fullName evidence="3">Uncharacterized protein</fullName>
    </submittedName>
</protein>
<evidence type="ECO:0000313" key="3">
    <source>
        <dbReference type="EMBL" id="CAJ0580041.1"/>
    </source>
</evidence>
<dbReference type="Proteomes" id="UP001177023">
    <property type="component" value="Unassembled WGS sequence"/>
</dbReference>
<dbReference type="EMBL" id="CATQJA010002659">
    <property type="protein sequence ID" value="CAJ0580041.1"/>
    <property type="molecule type" value="Genomic_DNA"/>
</dbReference>
<accession>A0AA36D3J0</accession>
<feature type="signal peptide" evidence="2">
    <location>
        <begin position="1"/>
        <end position="16"/>
    </location>
</feature>
<proteinExistence type="predicted"/>
<feature type="compositionally biased region" description="Polar residues" evidence="1">
    <location>
        <begin position="193"/>
        <end position="202"/>
    </location>
</feature>
<feature type="compositionally biased region" description="Low complexity" evidence="1">
    <location>
        <begin position="87"/>
        <end position="96"/>
    </location>
</feature>
<dbReference type="AlphaFoldDB" id="A0AA36D3J0"/>
<feature type="compositionally biased region" description="Basic residues" evidence="1">
    <location>
        <begin position="176"/>
        <end position="188"/>
    </location>
</feature>
<evidence type="ECO:0000256" key="1">
    <source>
        <dbReference type="SAM" id="MobiDB-lite"/>
    </source>
</evidence>
<evidence type="ECO:0000313" key="4">
    <source>
        <dbReference type="Proteomes" id="UP001177023"/>
    </source>
</evidence>
<gene>
    <name evidence="3" type="ORF">MSPICULIGERA_LOCUS18244</name>
</gene>
<keyword evidence="4" id="KW-1185">Reference proteome</keyword>
<feature type="chain" id="PRO_5041453936" evidence="2">
    <location>
        <begin position="17"/>
        <end position="214"/>
    </location>
</feature>
<feature type="region of interest" description="Disordered" evidence="1">
    <location>
        <begin position="37"/>
        <end position="214"/>
    </location>
</feature>